<dbReference type="SUPFAM" id="SSF52374">
    <property type="entry name" value="Nucleotidylyl transferase"/>
    <property type="match status" value="1"/>
</dbReference>
<evidence type="ECO:0000256" key="7">
    <source>
        <dbReference type="ARBA" id="ARBA00022993"/>
    </source>
</evidence>
<keyword evidence="3 9" id="KW-0548">Nucleotidyltransferase</keyword>
<sequence length="158" mass="18010">MKVLYTGSFDPITCGHLDLIKRCANKFDEVVVTIFNNKSKKHWFTGEERYELVKEAVKDLDNVSVDITEGMVVSYCKKNNINMIVRGLRAVSDYEYELSVSSINRHLDRDLETFFLVASPEYSFISSSIVKEVSEFGGEFRDLVPANVVEAILKKIGR</sequence>
<dbReference type="EMBL" id="JAGGKS010000002">
    <property type="protein sequence ID" value="MBP1924859.1"/>
    <property type="molecule type" value="Genomic_DNA"/>
</dbReference>
<feature type="domain" description="Cytidyltransferase-like" evidence="10">
    <location>
        <begin position="4"/>
        <end position="132"/>
    </location>
</feature>
<dbReference type="NCBIfam" id="TIGR00125">
    <property type="entry name" value="cyt_tran_rel"/>
    <property type="match status" value="1"/>
</dbReference>
<comment type="pathway">
    <text evidence="9">Cofactor biosynthesis; coenzyme A biosynthesis; CoA from (R)-pantothenate: step 4/5.</text>
</comment>
<keyword evidence="4 9" id="KW-0547">Nucleotide-binding</keyword>
<feature type="site" description="Transition state stabilizer" evidence="9">
    <location>
        <position position="16"/>
    </location>
</feature>
<feature type="binding site" evidence="9">
    <location>
        <begin position="87"/>
        <end position="89"/>
    </location>
    <ligand>
        <name>ATP</name>
        <dbReference type="ChEBI" id="CHEBI:30616"/>
    </ligand>
</feature>
<feature type="binding site" evidence="9">
    <location>
        <position position="8"/>
    </location>
    <ligand>
        <name>substrate</name>
    </ligand>
</feature>
<keyword evidence="12" id="KW-1185">Reference proteome</keyword>
<evidence type="ECO:0000256" key="3">
    <source>
        <dbReference type="ARBA" id="ARBA00022695"/>
    </source>
</evidence>
<name>A0ABS4GB00_9FIRM</name>
<dbReference type="InterPro" id="IPR001980">
    <property type="entry name" value="PPAT"/>
</dbReference>
<evidence type="ECO:0000256" key="4">
    <source>
        <dbReference type="ARBA" id="ARBA00022741"/>
    </source>
</evidence>
<feature type="binding site" evidence="9">
    <location>
        <begin position="8"/>
        <end position="9"/>
    </location>
    <ligand>
        <name>ATP</name>
        <dbReference type="ChEBI" id="CHEBI:30616"/>
    </ligand>
</feature>
<keyword evidence="5 9" id="KW-0067">ATP-binding</keyword>
<feature type="binding site" evidence="9">
    <location>
        <position position="40"/>
    </location>
    <ligand>
        <name>substrate</name>
    </ligand>
</feature>
<evidence type="ECO:0000259" key="10">
    <source>
        <dbReference type="Pfam" id="PF01467"/>
    </source>
</evidence>
<dbReference type="PANTHER" id="PTHR21342">
    <property type="entry name" value="PHOSPHOPANTETHEINE ADENYLYLTRANSFERASE"/>
    <property type="match status" value="1"/>
</dbReference>
<dbReference type="NCBIfam" id="TIGR01510">
    <property type="entry name" value="coaD_prev_kdtB"/>
    <property type="match status" value="1"/>
</dbReference>
<comment type="similarity">
    <text evidence="9">Belongs to the bacterial CoaD family.</text>
</comment>
<feature type="binding site" evidence="9">
    <location>
        <begin position="122"/>
        <end position="128"/>
    </location>
    <ligand>
        <name>ATP</name>
        <dbReference type="ChEBI" id="CHEBI:30616"/>
    </ligand>
</feature>
<dbReference type="Pfam" id="PF01467">
    <property type="entry name" value="CTP_transf_like"/>
    <property type="match status" value="1"/>
</dbReference>
<reference evidence="11 12" key="1">
    <citation type="submission" date="2021-03" db="EMBL/GenBank/DDBJ databases">
        <title>Genomic Encyclopedia of Type Strains, Phase IV (KMG-IV): sequencing the most valuable type-strain genomes for metagenomic binning, comparative biology and taxonomic classification.</title>
        <authorList>
            <person name="Goeker M."/>
        </authorList>
    </citation>
    <scope>NUCLEOTIDE SEQUENCE [LARGE SCALE GENOMIC DNA]</scope>
    <source>
        <strain evidence="11 12">DSM 24004</strain>
    </source>
</reference>
<comment type="caution">
    <text evidence="11">The sequence shown here is derived from an EMBL/GenBank/DDBJ whole genome shotgun (WGS) entry which is preliminary data.</text>
</comment>
<dbReference type="CDD" id="cd02163">
    <property type="entry name" value="PPAT"/>
    <property type="match status" value="1"/>
</dbReference>
<dbReference type="EC" id="2.7.7.3" evidence="9"/>
<evidence type="ECO:0000256" key="8">
    <source>
        <dbReference type="ARBA" id="ARBA00029346"/>
    </source>
</evidence>
<keyword evidence="6 9" id="KW-0460">Magnesium</keyword>
<dbReference type="PRINTS" id="PR01020">
    <property type="entry name" value="LPSBIOSNTHSS"/>
</dbReference>
<dbReference type="GO" id="GO:0004595">
    <property type="term" value="F:pantetheine-phosphate adenylyltransferase activity"/>
    <property type="evidence" value="ECO:0007669"/>
    <property type="project" value="UniProtKB-EC"/>
</dbReference>
<dbReference type="PANTHER" id="PTHR21342:SF1">
    <property type="entry name" value="PHOSPHOPANTETHEINE ADENYLYLTRANSFERASE"/>
    <property type="match status" value="1"/>
</dbReference>
<comment type="subcellular location">
    <subcellularLocation>
        <location evidence="9">Cytoplasm</location>
    </subcellularLocation>
</comment>
<dbReference type="RefSeq" id="WP_209510622.1">
    <property type="nucleotide sequence ID" value="NZ_JAGGKS010000002.1"/>
</dbReference>
<protein>
    <recommendedName>
        <fullName evidence="9">Phosphopantetheine adenylyltransferase</fullName>
        <ecNumber evidence="9">2.7.7.3</ecNumber>
    </recommendedName>
    <alternativeName>
        <fullName evidence="9">Dephospho-CoA pyrophosphorylase</fullName>
    </alternativeName>
    <alternativeName>
        <fullName evidence="9">Pantetheine-phosphate adenylyltransferase</fullName>
        <shortName evidence="9">PPAT</shortName>
    </alternativeName>
</protein>
<feature type="binding site" evidence="9">
    <location>
        <position position="97"/>
    </location>
    <ligand>
        <name>ATP</name>
        <dbReference type="ChEBI" id="CHEBI:30616"/>
    </ligand>
</feature>
<evidence type="ECO:0000256" key="1">
    <source>
        <dbReference type="ARBA" id="ARBA00022490"/>
    </source>
</evidence>
<dbReference type="Gene3D" id="3.40.50.620">
    <property type="entry name" value="HUPs"/>
    <property type="match status" value="1"/>
</dbReference>
<evidence type="ECO:0000313" key="12">
    <source>
        <dbReference type="Proteomes" id="UP001519342"/>
    </source>
</evidence>
<keyword evidence="2 9" id="KW-0808">Transferase</keyword>
<keyword evidence="1 9" id="KW-0963">Cytoplasm</keyword>
<comment type="function">
    <text evidence="9">Reversibly transfers an adenylyl group from ATP to 4'-phosphopantetheine, yielding dephospho-CoA (dPCoA) and pyrophosphate.</text>
</comment>
<feature type="binding site" evidence="9">
    <location>
        <position position="86"/>
    </location>
    <ligand>
        <name>substrate</name>
    </ligand>
</feature>
<proteinExistence type="inferred from homology"/>
<comment type="catalytic activity">
    <reaction evidence="8 9">
        <text>(R)-4'-phosphopantetheine + ATP + H(+) = 3'-dephospho-CoA + diphosphate</text>
        <dbReference type="Rhea" id="RHEA:19801"/>
        <dbReference type="ChEBI" id="CHEBI:15378"/>
        <dbReference type="ChEBI" id="CHEBI:30616"/>
        <dbReference type="ChEBI" id="CHEBI:33019"/>
        <dbReference type="ChEBI" id="CHEBI:57328"/>
        <dbReference type="ChEBI" id="CHEBI:61723"/>
        <dbReference type="EC" id="2.7.7.3"/>
    </reaction>
</comment>
<gene>
    <name evidence="9" type="primary">coaD</name>
    <name evidence="11" type="ORF">J2Z76_000716</name>
</gene>
<evidence type="ECO:0000256" key="5">
    <source>
        <dbReference type="ARBA" id="ARBA00022840"/>
    </source>
</evidence>
<feature type="binding site" evidence="9">
    <location>
        <position position="16"/>
    </location>
    <ligand>
        <name>ATP</name>
        <dbReference type="ChEBI" id="CHEBI:30616"/>
    </ligand>
</feature>
<dbReference type="HAMAP" id="MF_00151">
    <property type="entry name" value="PPAT_bact"/>
    <property type="match status" value="1"/>
</dbReference>
<comment type="cofactor">
    <cofactor evidence="9">
        <name>Mg(2+)</name>
        <dbReference type="ChEBI" id="CHEBI:18420"/>
    </cofactor>
</comment>
<comment type="subunit">
    <text evidence="9">Homohexamer.</text>
</comment>
<evidence type="ECO:0000256" key="2">
    <source>
        <dbReference type="ARBA" id="ARBA00022679"/>
    </source>
</evidence>
<organism evidence="11 12">
    <name type="scientific">Sedimentibacter acidaminivorans</name>
    <dbReference type="NCBI Taxonomy" id="913099"/>
    <lineage>
        <taxon>Bacteria</taxon>
        <taxon>Bacillati</taxon>
        <taxon>Bacillota</taxon>
        <taxon>Tissierellia</taxon>
        <taxon>Sedimentibacter</taxon>
    </lineage>
</organism>
<evidence type="ECO:0000256" key="9">
    <source>
        <dbReference type="HAMAP-Rule" id="MF_00151"/>
    </source>
</evidence>
<dbReference type="InterPro" id="IPR014729">
    <property type="entry name" value="Rossmann-like_a/b/a_fold"/>
</dbReference>
<keyword evidence="7 9" id="KW-0173">Coenzyme A biosynthesis</keyword>
<evidence type="ECO:0000256" key="6">
    <source>
        <dbReference type="ARBA" id="ARBA00022842"/>
    </source>
</evidence>
<evidence type="ECO:0000313" key="11">
    <source>
        <dbReference type="EMBL" id="MBP1924859.1"/>
    </source>
</evidence>
<dbReference type="InterPro" id="IPR004821">
    <property type="entry name" value="Cyt_trans-like"/>
</dbReference>
<feature type="binding site" evidence="9">
    <location>
        <position position="72"/>
    </location>
    <ligand>
        <name>substrate</name>
    </ligand>
</feature>
<dbReference type="Proteomes" id="UP001519342">
    <property type="component" value="Unassembled WGS sequence"/>
</dbReference>
<accession>A0ABS4GB00</accession>